<name>A0A391P9S9_9FIRM</name>
<protein>
    <submittedName>
        <fullName evidence="2">Beta-carotene 15,15'-monooxygenase</fullName>
    </submittedName>
</protein>
<feature type="transmembrane region" description="Helical" evidence="1">
    <location>
        <begin position="308"/>
        <end position="326"/>
    </location>
</feature>
<feature type="transmembrane region" description="Helical" evidence="1">
    <location>
        <begin position="65"/>
        <end position="85"/>
    </location>
</feature>
<gene>
    <name evidence="2" type="ORF">KGMB01110_09050</name>
</gene>
<sequence>MEQRKEEPRRYWWKKLEKLEEFSASVFLVLSILTFAVLFGLSFVLSGENSLDIMEETVYIVRDSIWGNLLGIGIFLALDVGIIRCFQRYGKSWNRRYILSVILAGMTVASILWVWMSKTMPQADQKVVCEFAHAFNQGDYSGLAWGGYVAKCPHQLGLITWIRVIFKLFGENNYHAFQYVSACLVPVLVYSGDRFVRKLAELKLPKRSKMSPTRFVTEEIFYLLLIVSCVPLYLYVPFVYGEISSTAFAMLSAWMFLECQDHLTIGNGIGLALSAGAAVMLRQNTVILLIGYLLVAVIKWISTRKKQMLLVGCCVLAGLLLFQGMLKGFYQKHRPEDAQAIPAILYVAMGTHETDLGAGWFDGYNFLTFEGQGCDREKAEAVAKADLREFAYKIKTEPSYGVDFYFRKFVTQWSTPMYQGLSMNNCLEAEQPRLAESVYFGWLRTVIDRWMNWYQLALYGGVLALLLSACPKGDRRKRKSLDGYSLLIGIFGGILFTMLWEAKSRYVFPYLLLLIPYAAAGLSDLARRLDDRIFLEKGNAEYERRNENKESYRRQ</sequence>
<keyword evidence="1" id="KW-1133">Transmembrane helix</keyword>
<feature type="transmembrane region" description="Helical" evidence="1">
    <location>
        <begin position="216"/>
        <end position="236"/>
    </location>
</feature>
<evidence type="ECO:0000313" key="2">
    <source>
        <dbReference type="EMBL" id="GCA66469.1"/>
    </source>
</evidence>
<proteinExistence type="predicted"/>
<organism evidence="2 3">
    <name type="scientific">Mediterraneibacter butyricigenes</name>
    <dbReference type="NCBI Taxonomy" id="2316025"/>
    <lineage>
        <taxon>Bacteria</taxon>
        <taxon>Bacillati</taxon>
        <taxon>Bacillota</taxon>
        <taxon>Clostridia</taxon>
        <taxon>Lachnospirales</taxon>
        <taxon>Lachnospiraceae</taxon>
        <taxon>Mediterraneibacter</taxon>
    </lineage>
</organism>
<dbReference type="AlphaFoldDB" id="A0A391P9S9"/>
<dbReference type="GO" id="GO:0004497">
    <property type="term" value="F:monooxygenase activity"/>
    <property type="evidence" value="ECO:0007669"/>
    <property type="project" value="UniProtKB-KW"/>
</dbReference>
<dbReference type="RefSeq" id="WP_119297699.1">
    <property type="nucleotide sequence ID" value="NZ_BHGK01000001.1"/>
</dbReference>
<reference evidence="3" key="1">
    <citation type="submission" date="2018-09" db="EMBL/GenBank/DDBJ databases">
        <title>Draft Genome Sequence of Mediterraneibacter sp. KCTC 15684.</title>
        <authorList>
            <person name="Kim J.S."/>
            <person name="Han K.I."/>
            <person name="Suh M.K."/>
            <person name="Lee K.C."/>
            <person name="Eom M.K."/>
            <person name="Lee J.H."/>
            <person name="Park S.H."/>
            <person name="Kang S.W."/>
            <person name="Park J.E."/>
            <person name="Oh B.S."/>
            <person name="Yu S.Y."/>
            <person name="Choi S.H."/>
            <person name="Lee D.H."/>
            <person name="Yoon H."/>
            <person name="Kim B."/>
            <person name="Yang S.J."/>
            <person name="Lee J.S."/>
        </authorList>
    </citation>
    <scope>NUCLEOTIDE SEQUENCE [LARGE SCALE GENOMIC DNA]</scope>
    <source>
        <strain evidence="3">KCTC 15684</strain>
    </source>
</reference>
<keyword evidence="3" id="KW-1185">Reference proteome</keyword>
<feature type="transmembrane region" description="Helical" evidence="1">
    <location>
        <begin position="483"/>
        <end position="500"/>
    </location>
</feature>
<feature type="transmembrane region" description="Helical" evidence="1">
    <location>
        <begin position="176"/>
        <end position="196"/>
    </location>
</feature>
<feature type="transmembrane region" description="Helical" evidence="1">
    <location>
        <begin position="281"/>
        <end position="301"/>
    </location>
</feature>
<evidence type="ECO:0000256" key="1">
    <source>
        <dbReference type="SAM" id="Phobius"/>
    </source>
</evidence>
<dbReference type="EMBL" id="BHGK01000001">
    <property type="protein sequence ID" value="GCA66469.1"/>
    <property type="molecule type" value="Genomic_DNA"/>
</dbReference>
<comment type="caution">
    <text evidence="2">The sequence shown here is derived from an EMBL/GenBank/DDBJ whole genome shotgun (WGS) entry which is preliminary data.</text>
</comment>
<accession>A0A391P9S9</accession>
<feature type="transmembrane region" description="Helical" evidence="1">
    <location>
        <begin position="21"/>
        <end position="45"/>
    </location>
</feature>
<keyword evidence="1" id="KW-0472">Membrane</keyword>
<feature type="transmembrane region" description="Helical" evidence="1">
    <location>
        <begin position="453"/>
        <end position="471"/>
    </location>
</feature>
<dbReference type="Proteomes" id="UP000265643">
    <property type="component" value="Unassembled WGS sequence"/>
</dbReference>
<evidence type="ECO:0000313" key="3">
    <source>
        <dbReference type="Proteomes" id="UP000265643"/>
    </source>
</evidence>
<keyword evidence="2" id="KW-0503">Monooxygenase</keyword>
<feature type="transmembrane region" description="Helical" evidence="1">
    <location>
        <begin position="506"/>
        <end position="526"/>
    </location>
</feature>
<keyword evidence="1" id="KW-0812">Transmembrane</keyword>
<keyword evidence="2" id="KW-0560">Oxidoreductase</keyword>
<feature type="transmembrane region" description="Helical" evidence="1">
    <location>
        <begin position="97"/>
        <end position="116"/>
    </location>
</feature>